<dbReference type="InterPro" id="IPR017871">
    <property type="entry name" value="ABC_transporter-like_CS"/>
</dbReference>
<reference evidence="7" key="1">
    <citation type="submission" date="2023-02" db="EMBL/GenBank/DDBJ databases">
        <title>Actinokineospora globicatena NBRC 15670.</title>
        <authorList>
            <person name="Ichikawa N."/>
            <person name="Sato H."/>
            <person name="Tonouchi N."/>
        </authorList>
    </citation>
    <scope>NUCLEOTIDE SEQUENCE</scope>
    <source>
        <strain evidence="7">NBRC 15670</strain>
    </source>
</reference>
<name>A0A9W6QIU3_9PSEU</name>
<dbReference type="EMBL" id="BSSD01000001">
    <property type="protein sequence ID" value="GLW90480.1"/>
    <property type="molecule type" value="Genomic_DNA"/>
</dbReference>
<evidence type="ECO:0000256" key="2">
    <source>
        <dbReference type="ARBA" id="ARBA00022448"/>
    </source>
</evidence>
<dbReference type="PROSITE" id="PS50893">
    <property type="entry name" value="ABC_TRANSPORTER_2"/>
    <property type="match status" value="2"/>
</dbReference>
<feature type="region of interest" description="Disordered" evidence="5">
    <location>
        <begin position="579"/>
        <end position="631"/>
    </location>
</feature>
<feature type="compositionally biased region" description="Low complexity" evidence="5">
    <location>
        <begin position="613"/>
        <end position="622"/>
    </location>
</feature>
<dbReference type="NCBIfam" id="NF008453">
    <property type="entry name" value="PRK11308.1"/>
    <property type="match status" value="2"/>
</dbReference>
<dbReference type="GO" id="GO:0055085">
    <property type="term" value="P:transmembrane transport"/>
    <property type="evidence" value="ECO:0007669"/>
    <property type="project" value="UniProtKB-ARBA"/>
</dbReference>
<evidence type="ECO:0000256" key="1">
    <source>
        <dbReference type="ARBA" id="ARBA00005417"/>
    </source>
</evidence>
<comment type="similarity">
    <text evidence="1">Belongs to the ABC transporter superfamily.</text>
</comment>
<dbReference type="Proteomes" id="UP001165042">
    <property type="component" value="Unassembled WGS sequence"/>
</dbReference>
<feature type="domain" description="ABC transporter" evidence="6">
    <location>
        <begin position="281"/>
        <end position="521"/>
    </location>
</feature>
<gene>
    <name evidence="7" type="ORF">Aglo03_12960</name>
</gene>
<dbReference type="PANTHER" id="PTHR43776">
    <property type="entry name" value="TRANSPORT ATP-BINDING PROTEIN"/>
    <property type="match status" value="1"/>
</dbReference>
<feature type="domain" description="ABC transporter" evidence="6">
    <location>
        <begin position="12"/>
        <end position="254"/>
    </location>
</feature>
<dbReference type="GO" id="GO:0015833">
    <property type="term" value="P:peptide transport"/>
    <property type="evidence" value="ECO:0007669"/>
    <property type="project" value="InterPro"/>
</dbReference>
<dbReference type="Gene3D" id="3.40.50.300">
    <property type="entry name" value="P-loop containing nucleotide triphosphate hydrolases"/>
    <property type="match status" value="2"/>
</dbReference>
<dbReference type="PROSITE" id="PS00211">
    <property type="entry name" value="ABC_TRANSPORTER_1"/>
    <property type="match status" value="2"/>
</dbReference>
<dbReference type="InterPro" id="IPR027417">
    <property type="entry name" value="P-loop_NTPase"/>
</dbReference>
<dbReference type="InterPro" id="IPR003439">
    <property type="entry name" value="ABC_transporter-like_ATP-bd"/>
</dbReference>
<evidence type="ECO:0000256" key="5">
    <source>
        <dbReference type="SAM" id="MobiDB-lite"/>
    </source>
</evidence>
<evidence type="ECO:0000313" key="7">
    <source>
        <dbReference type="EMBL" id="GLW90480.1"/>
    </source>
</evidence>
<accession>A0A9W6QIU3</accession>
<dbReference type="Pfam" id="PF08352">
    <property type="entry name" value="oligo_HPY"/>
    <property type="match status" value="1"/>
</dbReference>
<dbReference type="InterPro" id="IPR003593">
    <property type="entry name" value="AAA+_ATPase"/>
</dbReference>
<evidence type="ECO:0000259" key="6">
    <source>
        <dbReference type="PROSITE" id="PS50893"/>
    </source>
</evidence>
<protein>
    <submittedName>
        <fullName evidence="7">ABC transporter ATP-binding protein</fullName>
    </submittedName>
</protein>
<dbReference type="GO" id="GO:0005524">
    <property type="term" value="F:ATP binding"/>
    <property type="evidence" value="ECO:0007669"/>
    <property type="project" value="UniProtKB-KW"/>
</dbReference>
<evidence type="ECO:0000256" key="4">
    <source>
        <dbReference type="ARBA" id="ARBA00022840"/>
    </source>
</evidence>
<dbReference type="Pfam" id="PF00005">
    <property type="entry name" value="ABC_tran"/>
    <property type="match status" value="2"/>
</dbReference>
<sequence length="674" mass="73552">MAAQDRLTGDLLRVDGLHVSYGDNQVVTDVGFSVRRGESLALIGESGSGKSTIARSVLRLLPRGSGRATGTVEFEGQDILSLPERRFRPLRGRRIGFVPQDPGNSLNPVRTIGVQAQEAAALIGEKGPELVLETFDQVGLDNPRRVYDSYPHQLSGGMLQRVLIGLTVLPRPSLIVADEPTSALDVTIQKRILDLLSRLRQDLDISLLLITHDLAIAAERADSLVVLKDGVVHESGSTASVFSAPSSEYARKLHADVPALNPDRYQHLRDRERPTGEPPKIEVRGVSKTFTVDGKPLTAVDDLSFTVAPGTTHALVGESGSGKTTTIRLLLGLEEPDSGSITVAGEEVTRRSHASLRSVRRHLQLVYQNPFTSLDPLWTVKRLVGESLDRYRVGDRDARVREALDSVGLSHDLLSRRPTALSGGQRQRVALARALVLRPDVIVLDEPTSALDVSVQAGIVEVLLTLQASLGLTYVFVSHDLALVRQLAHTVSVMRQGRVVESGQVGAVLDNPQQPYTRALVDSSRVQHQGVVQRRRRARTGVAGRHRPVQDSRRVRLPVRVGLPAALRPLPVVAVAVPRRRRSAHEPHHARNSRAAHALPGAGPARRGRRDYGPAGRRPLGTRGRDRGQRRLRRGLRCCRWPDTGRGRTSAVAVSRRCRWGDVAHRRRAGPGGA</sequence>
<dbReference type="InterPro" id="IPR013563">
    <property type="entry name" value="Oligopep_ABC_C"/>
</dbReference>
<proteinExistence type="inferred from homology"/>
<keyword evidence="3" id="KW-0547">Nucleotide-binding</keyword>
<dbReference type="GO" id="GO:0016887">
    <property type="term" value="F:ATP hydrolysis activity"/>
    <property type="evidence" value="ECO:0007669"/>
    <property type="project" value="InterPro"/>
</dbReference>
<dbReference type="SUPFAM" id="SSF52540">
    <property type="entry name" value="P-loop containing nucleoside triphosphate hydrolases"/>
    <property type="match status" value="2"/>
</dbReference>
<dbReference type="PANTHER" id="PTHR43776:SF7">
    <property type="entry name" value="D,D-DIPEPTIDE TRANSPORT ATP-BINDING PROTEIN DDPF-RELATED"/>
    <property type="match status" value="1"/>
</dbReference>
<keyword evidence="4 7" id="KW-0067">ATP-binding</keyword>
<organism evidence="7 8">
    <name type="scientific">Actinokineospora globicatena</name>
    <dbReference type="NCBI Taxonomy" id="103729"/>
    <lineage>
        <taxon>Bacteria</taxon>
        <taxon>Bacillati</taxon>
        <taxon>Actinomycetota</taxon>
        <taxon>Actinomycetes</taxon>
        <taxon>Pseudonocardiales</taxon>
        <taxon>Pseudonocardiaceae</taxon>
        <taxon>Actinokineospora</taxon>
    </lineage>
</organism>
<evidence type="ECO:0000313" key="8">
    <source>
        <dbReference type="Proteomes" id="UP001165042"/>
    </source>
</evidence>
<dbReference type="CDD" id="cd03257">
    <property type="entry name" value="ABC_NikE_OppD_transporters"/>
    <property type="match status" value="2"/>
</dbReference>
<feature type="compositionally biased region" description="Low complexity" evidence="5">
    <location>
        <begin position="595"/>
        <end position="605"/>
    </location>
</feature>
<dbReference type="SMART" id="SM00382">
    <property type="entry name" value="AAA"/>
    <property type="match status" value="2"/>
</dbReference>
<dbReference type="AlphaFoldDB" id="A0A9W6QIU3"/>
<keyword evidence="8" id="KW-1185">Reference proteome</keyword>
<dbReference type="InterPro" id="IPR050319">
    <property type="entry name" value="ABC_transp_ATP-bind"/>
</dbReference>
<evidence type="ECO:0000256" key="3">
    <source>
        <dbReference type="ARBA" id="ARBA00022741"/>
    </source>
</evidence>
<comment type="caution">
    <text evidence="7">The sequence shown here is derived from an EMBL/GenBank/DDBJ whole genome shotgun (WGS) entry which is preliminary data.</text>
</comment>
<keyword evidence="2" id="KW-0813">Transport</keyword>